<evidence type="ECO:0000313" key="2">
    <source>
        <dbReference type="EMBL" id="QTC92700.1"/>
    </source>
</evidence>
<name>A0A975C659_9CAUL</name>
<keyword evidence="1" id="KW-0732">Signal</keyword>
<sequence>MSLIALISALVLGAGAAPAPVQIQQDPAAEPQVTQLPSVEALGRADQDAVRDFVGRVAAPASGRGLARWEGQVCPGAVNFQPEVAQPIVDRIADVARELDIRVGAPGCRANIVVVFTNNGPGVARTLIENDLRLFRIGVSGLDQGAAALRTFEDGDQPVRWWPLSMSFDPRTGQRAMRVPGDRGGVKVDEWVQQTICGGPCGNPDDSILGAAPVIAITGGASRVNSATEDALFKVIVIVDVARIGVVSADQLGDYLAMVSLAQIGQDAETGGFDSVLNLFDGGAQGRGLTDWDWSYLRALYGAAGARRSPASQADSVIRIMRSDRQRAEAAE</sequence>
<feature type="signal peptide" evidence="1">
    <location>
        <begin position="1"/>
        <end position="16"/>
    </location>
</feature>
<keyword evidence="3" id="KW-1185">Reference proteome</keyword>
<dbReference type="EMBL" id="CP062222">
    <property type="protein sequence ID" value="QTC92700.1"/>
    <property type="molecule type" value="Genomic_DNA"/>
</dbReference>
<feature type="chain" id="PRO_5037698740" evidence="1">
    <location>
        <begin position="17"/>
        <end position="332"/>
    </location>
</feature>
<gene>
    <name evidence="2" type="ORF">IFJ75_07520</name>
</gene>
<reference evidence="2" key="1">
    <citation type="submission" date="2020-09" db="EMBL/GenBank/DDBJ databases">
        <title>Brevundimonas sp. LVF2 isolated from a puddle in Goettingen, Germany.</title>
        <authorList>
            <person name="Friedrich I."/>
            <person name="Klassen A."/>
            <person name="Hannes N."/>
            <person name="Schneider D."/>
            <person name="Hertel R."/>
            <person name="Daniel R."/>
        </authorList>
    </citation>
    <scope>NUCLEOTIDE SEQUENCE</scope>
    <source>
        <strain evidence="2">LVF2</strain>
    </source>
</reference>
<evidence type="ECO:0000256" key="1">
    <source>
        <dbReference type="SAM" id="SignalP"/>
    </source>
</evidence>
<protein>
    <submittedName>
        <fullName evidence="2">Uncharacterized protein</fullName>
    </submittedName>
</protein>
<evidence type="ECO:0000313" key="3">
    <source>
        <dbReference type="Proteomes" id="UP000663918"/>
    </source>
</evidence>
<dbReference type="AlphaFoldDB" id="A0A975C659"/>
<accession>A0A975C659</accession>
<organism evidence="2 3">
    <name type="scientific">Brevundimonas goettingensis</name>
    <dbReference type="NCBI Taxonomy" id="2774190"/>
    <lineage>
        <taxon>Bacteria</taxon>
        <taxon>Pseudomonadati</taxon>
        <taxon>Pseudomonadota</taxon>
        <taxon>Alphaproteobacteria</taxon>
        <taxon>Caulobacterales</taxon>
        <taxon>Caulobacteraceae</taxon>
        <taxon>Brevundimonas</taxon>
    </lineage>
</organism>
<dbReference type="RefSeq" id="WP_207931980.1">
    <property type="nucleotide sequence ID" value="NZ_CP062222.1"/>
</dbReference>
<proteinExistence type="predicted"/>
<dbReference type="Proteomes" id="UP000663918">
    <property type="component" value="Chromosome"/>
</dbReference>
<dbReference type="KEGG" id="bgoe:IFJ75_07520"/>